<evidence type="ECO:0000259" key="5">
    <source>
        <dbReference type="PROSITE" id="PS51077"/>
    </source>
</evidence>
<sequence>MADDNMRAGPGDVKEKKGIQSVEVGVRVIDALAGAPHQLPLREIGRLAGISASQAHRYLTSFQKSGVVVQDVATGHYGLGTRVLRWGVAAMSQTDLFTLSSEALDRICEQFDMTGLLCVWGEYGPTCVRLKRSTFLTGTDLGLGSVFPLIASASGLVFLAHLPRAITEPLIKTERERARKRGEPPVDMAMIRQRCETIRREGYSLGLGHFVSNISAMAAPILDYQGNVSAVITLIFRDDPGVSDPPDRAARIAVLLKETQGVSRSVGWQPPPEAGEPAEKAAPRRAARRAAVN</sequence>
<keyword evidence="2" id="KW-0238">DNA-binding</keyword>
<dbReference type="PANTHER" id="PTHR30136">
    <property type="entry name" value="HELIX-TURN-HELIX TRANSCRIPTIONAL REGULATOR, ICLR FAMILY"/>
    <property type="match status" value="1"/>
</dbReference>
<gene>
    <name evidence="7" type="ORF">C7440_0400</name>
</gene>
<feature type="domain" description="HTH iclR-type" evidence="5">
    <location>
        <begin position="19"/>
        <end position="81"/>
    </location>
</feature>
<dbReference type="GO" id="GO:0045892">
    <property type="term" value="P:negative regulation of DNA-templated transcription"/>
    <property type="evidence" value="ECO:0007669"/>
    <property type="project" value="TreeGrafter"/>
</dbReference>
<evidence type="ECO:0000313" key="8">
    <source>
        <dbReference type="Proteomes" id="UP000246145"/>
    </source>
</evidence>
<dbReference type="GO" id="GO:0003700">
    <property type="term" value="F:DNA-binding transcription factor activity"/>
    <property type="evidence" value="ECO:0007669"/>
    <property type="project" value="TreeGrafter"/>
</dbReference>
<dbReference type="RefSeq" id="WP_017524162.1">
    <property type="nucleotide sequence ID" value="NZ_JACCEX010000001.1"/>
</dbReference>
<dbReference type="STRING" id="1231391.GCA_000308195_01804"/>
<evidence type="ECO:0000256" key="1">
    <source>
        <dbReference type="ARBA" id="ARBA00023015"/>
    </source>
</evidence>
<dbReference type="Gene3D" id="1.10.10.10">
    <property type="entry name" value="Winged helix-like DNA-binding domain superfamily/Winged helix DNA-binding domain"/>
    <property type="match status" value="1"/>
</dbReference>
<accession>A0A2U1CQ93</accession>
<dbReference type="Pfam" id="PF01614">
    <property type="entry name" value="IclR_C"/>
    <property type="match status" value="1"/>
</dbReference>
<dbReference type="InterPro" id="IPR029016">
    <property type="entry name" value="GAF-like_dom_sf"/>
</dbReference>
<feature type="domain" description="IclR-ED" evidence="6">
    <location>
        <begin position="82"/>
        <end position="268"/>
    </location>
</feature>
<dbReference type="Gene3D" id="3.30.450.40">
    <property type="match status" value="1"/>
</dbReference>
<reference evidence="7 8" key="1">
    <citation type="submission" date="2018-04" db="EMBL/GenBank/DDBJ databases">
        <title>Genomic Encyclopedia of Type Strains, Phase IV (KMG-IV): sequencing the most valuable type-strain genomes for metagenomic binning, comparative biology and taxonomic classification.</title>
        <authorList>
            <person name="Goeker M."/>
        </authorList>
    </citation>
    <scope>NUCLEOTIDE SEQUENCE [LARGE SCALE GENOMIC DNA]</scope>
    <source>
        <strain evidence="7 8">DSM 10065</strain>
    </source>
</reference>
<feature type="compositionally biased region" description="Basic residues" evidence="4">
    <location>
        <begin position="283"/>
        <end position="293"/>
    </location>
</feature>
<dbReference type="InterPro" id="IPR014757">
    <property type="entry name" value="Tscrpt_reg_IclR_C"/>
</dbReference>
<keyword evidence="1" id="KW-0805">Transcription regulation</keyword>
<protein>
    <submittedName>
        <fullName evidence="7">IclR family transcriptional regulator</fullName>
    </submittedName>
</protein>
<evidence type="ECO:0000313" key="7">
    <source>
        <dbReference type="EMBL" id="PVY68014.1"/>
    </source>
</evidence>
<dbReference type="PROSITE" id="PS51078">
    <property type="entry name" value="ICLR_ED"/>
    <property type="match status" value="1"/>
</dbReference>
<dbReference type="PANTHER" id="PTHR30136:SF8">
    <property type="entry name" value="TRANSCRIPTIONAL REGULATORY PROTEIN"/>
    <property type="match status" value="1"/>
</dbReference>
<dbReference type="GO" id="GO:0003677">
    <property type="term" value="F:DNA binding"/>
    <property type="evidence" value="ECO:0007669"/>
    <property type="project" value="UniProtKB-KW"/>
</dbReference>
<feature type="region of interest" description="Disordered" evidence="4">
    <location>
        <begin position="261"/>
        <end position="293"/>
    </location>
</feature>
<dbReference type="Proteomes" id="UP000246145">
    <property type="component" value="Unassembled WGS sequence"/>
</dbReference>
<name>A0A2U1CQ93_9BURK</name>
<dbReference type="SUPFAM" id="SSF46785">
    <property type="entry name" value="Winged helix' DNA-binding domain"/>
    <property type="match status" value="1"/>
</dbReference>
<evidence type="ECO:0000256" key="3">
    <source>
        <dbReference type="ARBA" id="ARBA00023163"/>
    </source>
</evidence>
<dbReference type="AlphaFoldDB" id="A0A2U1CQ93"/>
<organism evidence="7 8">
    <name type="scientific">Pusillimonas noertemannii</name>
    <dbReference type="NCBI Taxonomy" id="305977"/>
    <lineage>
        <taxon>Bacteria</taxon>
        <taxon>Pseudomonadati</taxon>
        <taxon>Pseudomonadota</taxon>
        <taxon>Betaproteobacteria</taxon>
        <taxon>Burkholderiales</taxon>
        <taxon>Alcaligenaceae</taxon>
        <taxon>Pusillimonas</taxon>
    </lineage>
</organism>
<dbReference type="InterPro" id="IPR005471">
    <property type="entry name" value="Tscrpt_reg_IclR_N"/>
</dbReference>
<dbReference type="EMBL" id="QEKO01000001">
    <property type="protein sequence ID" value="PVY68014.1"/>
    <property type="molecule type" value="Genomic_DNA"/>
</dbReference>
<dbReference type="PROSITE" id="PS51077">
    <property type="entry name" value="HTH_ICLR"/>
    <property type="match status" value="1"/>
</dbReference>
<keyword evidence="8" id="KW-1185">Reference proteome</keyword>
<evidence type="ECO:0000259" key="6">
    <source>
        <dbReference type="PROSITE" id="PS51078"/>
    </source>
</evidence>
<dbReference type="InterPro" id="IPR036388">
    <property type="entry name" value="WH-like_DNA-bd_sf"/>
</dbReference>
<dbReference type="SUPFAM" id="SSF55781">
    <property type="entry name" value="GAF domain-like"/>
    <property type="match status" value="1"/>
</dbReference>
<dbReference type="InterPro" id="IPR036390">
    <property type="entry name" value="WH_DNA-bd_sf"/>
</dbReference>
<keyword evidence="3" id="KW-0804">Transcription</keyword>
<proteinExistence type="predicted"/>
<evidence type="ECO:0000256" key="2">
    <source>
        <dbReference type="ARBA" id="ARBA00023125"/>
    </source>
</evidence>
<dbReference type="Pfam" id="PF09339">
    <property type="entry name" value="HTH_IclR"/>
    <property type="match status" value="1"/>
</dbReference>
<dbReference type="SMART" id="SM00346">
    <property type="entry name" value="HTH_ICLR"/>
    <property type="match status" value="1"/>
</dbReference>
<evidence type="ECO:0000256" key="4">
    <source>
        <dbReference type="SAM" id="MobiDB-lite"/>
    </source>
</evidence>
<dbReference type="InterPro" id="IPR050707">
    <property type="entry name" value="HTH_MetabolicPath_Reg"/>
</dbReference>
<comment type="caution">
    <text evidence="7">The sequence shown here is derived from an EMBL/GenBank/DDBJ whole genome shotgun (WGS) entry which is preliminary data.</text>
</comment>